<evidence type="ECO:0000313" key="1">
    <source>
        <dbReference type="EMBL" id="UOP05752.1"/>
    </source>
</evidence>
<protein>
    <submittedName>
        <fullName evidence="1">Uncharacterized protein</fullName>
    </submittedName>
</protein>
<name>A0A8T9MZX7_9NEIS</name>
<evidence type="ECO:0000313" key="2">
    <source>
        <dbReference type="Proteomes" id="UP000831534"/>
    </source>
</evidence>
<gene>
    <name evidence="1" type="ORF">LVJ77_11245</name>
</gene>
<dbReference type="AlphaFoldDB" id="A0A8T9MZX7"/>
<proteinExistence type="predicted"/>
<dbReference type="Proteomes" id="UP000831534">
    <property type="component" value="Chromosome"/>
</dbReference>
<organism evidence="1 2">
    <name type="scientific">Conchiformibius kuhniae</name>
    <dbReference type="NCBI Taxonomy" id="211502"/>
    <lineage>
        <taxon>Bacteria</taxon>
        <taxon>Pseudomonadati</taxon>
        <taxon>Pseudomonadota</taxon>
        <taxon>Betaproteobacteria</taxon>
        <taxon>Neisseriales</taxon>
        <taxon>Neisseriaceae</taxon>
        <taxon>Conchiformibius</taxon>
    </lineage>
</organism>
<keyword evidence="2" id="KW-1185">Reference proteome</keyword>
<sequence>MRFHLAEGIDGNHRGLSQKDFSSGVDGGGNGFFNSYADEKIPTAVIPAQAGIHCPMLGKRCFIKVCLNLLLDSRLRGNDGILFITLIFSRKI</sequence>
<reference evidence="1" key="2">
    <citation type="journal article" date="2022" name="Res Sq">
        <title>Evolution of multicellular longitudinally dividing oral cavity symbionts (Neisseriaceae).</title>
        <authorList>
            <person name="Nyongesa S."/>
            <person name="Weber P."/>
            <person name="Bernet E."/>
            <person name="Pullido F."/>
            <person name="Nieckarz M."/>
            <person name="Delaby M."/>
            <person name="Nieves C."/>
            <person name="Viehboeck T."/>
            <person name="Krause N."/>
            <person name="Rivera-Millot A."/>
            <person name="Nakamura A."/>
            <person name="Vischer N."/>
            <person name="VanNieuwenhze M."/>
            <person name="Brun Y."/>
            <person name="Cava F."/>
            <person name="Bulgheresi S."/>
            <person name="Veyrier F."/>
        </authorList>
    </citation>
    <scope>NUCLEOTIDE SEQUENCE</scope>
    <source>
        <strain evidence="1">17694</strain>
    </source>
</reference>
<reference evidence="1" key="1">
    <citation type="submission" date="2021-12" db="EMBL/GenBank/DDBJ databases">
        <authorList>
            <person name="Veyrier F.J."/>
        </authorList>
    </citation>
    <scope>NUCLEOTIDE SEQUENCE</scope>
    <source>
        <strain evidence="1">17694</strain>
    </source>
</reference>
<dbReference type="EMBL" id="CP091521">
    <property type="protein sequence ID" value="UOP05752.1"/>
    <property type="molecule type" value="Genomic_DNA"/>
</dbReference>
<accession>A0A8T9MZX7</accession>